<accession>A0A7M3MIQ0</accession>
<evidence type="ECO:0000313" key="3">
    <source>
        <dbReference type="Proteomes" id="UP000448292"/>
    </source>
</evidence>
<feature type="compositionally biased region" description="Basic and acidic residues" evidence="1">
    <location>
        <begin position="1"/>
        <end position="10"/>
    </location>
</feature>
<dbReference type="Proteomes" id="UP000448292">
    <property type="component" value="Unassembled WGS sequence"/>
</dbReference>
<protein>
    <submittedName>
        <fullName evidence="2">Uncharacterized protein</fullName>
    </submittedName>
</protein>
<comment type="caution">
    <text evidence="2">The sequence shown here is derived from an EMBL/GenBank/DDBJ whole genome shotgun (WGS) entry which is preliminary data.</text>
</comment>
<evidence type="ECO:0000256" key="1">
    <source>
        <dbReference type="SAM" id="MobiDB-lite"/>
    </source>
</evidence>
<sequence length="81" mass="9289">MQRAAPRDHVFGSTSLNGASNQSTPVAKRLQEYGSSLYILHLNLLTHISEFFCRENFTHPLYMRMKIDIIVSRSTNQDAFD</sequence>
<gene>
    <name evidence="2" type="ORF">DPQ33_00165</name>
</gene>
<feature type="region of interest" description="Disordered" evidence="1">
    <location>
        <begin position="1"/>
        <end position="24"/>
    </location>
</feature>
<reference evidence="2 3" key="1">
    <citation type="submission" date="2018-06" db="EMBL/GenBank/DDBJ databases">
        <title>Complete genome of Desulfovibrio indonesiensis P37SLT.</title>
        <authorList>
            <person name="Crispim J.S."/>
            <person name="Vidigal P.M.P."/>
            <person name="Silva L.C.F."/>
            <person name="Laguardia C.N."/>
            <person name="Araujo L.C."/>
            <person name="Dias R.S."/>
            <person name="Sousa M.P."/>
            <person name="Paula S.O."/>
            <person name="Silva C."/>
        </authorList>
    </citation>
    <scope>NUCLEOTIDE SEQUENCE [LARGE SCALE GENOMIC DNA]</scope>
    <source>
        <strain evidence="2 3">P37SLT</strain>
    </source>
</reference>
<dbReference type="EMBL" id="QMIE01000001">
    <property type="protein sequence ID" value="TVM19689.1"/>
    <property type="molecule type" value="Genomic_DNA"/>
</dbReference>
<dbReference type="AlphaFoldDB" id="A0A7M3MIQ0"/>
<organism evidence="2 3">
    <name type="scientific">Oceanidesulfovibrio indonesiensis</name>
    <dbReference type="NCBI Taxonomy" id="54767"/>
    <lineage>
        <taxon>Bacteria</taxon>
        <taxon>Pseudomonadati</taxon>
        <taxon>Thermodesulfobacteriota</taxon>
        <taxon>Desulfovibrionia</taxon>
        <taxon>Desulfovibrionales</taxon>
        <taxon>Desulfovibrionaceae</taxon>
        <taxon>Oceanidesulfovibrio</taxon>
    </lineage>
</organism>
<keyword evidence="3" id="KW-1185">Reference proteome</keyword>
<proteinExistence type="predicted"/>
<feature type="compositionally biased region" description="Polar residues" evidence="1">
    <location>
        <begin position="12"/>
        <end position="24"/>
    </location>
</feature>
<name>A0A7M3MIQ0_9BACT</name>
<evidence type="ECO:0000313" key="2">
    <source>
        <dbReference type="EMBL" id="TVM19689.1"/>
    </source>
</evidence>